<dbReference type="Proteomes" id="UP000321571">
    <property type="component" value="Unassembled WGS sequence"/>
</dbReference>
<organism evidence="2 3">
    <name type="scientific">Aeromicrobium terrae</name>
    <dbReference type="NCBI Taxonomy" id="2498846"/>
    <lineage>
        <taxon>Bacteria</taxon>
        <taxon>Bacillati</taxon>
        <taxon>Actinomycetota</taxon>
        <taxon>Actinomycetes</taxon>
        <taxon>Propionibacteriales</taxon>
        <taxon>Nocardioidaceae</taxon>
        <taxon>Aeromicrobium</taxon>
    </lineage>
</organism>
<protein>
    <recommendedName>
        <fullName evidence="4">PH domain-containing protein</fullName>
    </recommendedName>
</protein>
<keyword evidence="1" id="KW-0812">Transmembrane</keyword>
<accession>A0A5C8NG13</accession>
<evidence type="ECO:0000313" key="2">
    <source>
        <dbReference type="EMBL" id="TXL57488.1"/>
    </source>
</evidence>
<gene>
    <name evidence="2" type="ORF">FHP06_14025</name>
</gene>
<keyword evidence="1" id="KW-1133">Transmembrane helix</keyword>
<proteinExistence type="predicted"/>
<reference evidence="2 3" key="1">
    <citation type="submission" date="2019-06" db="EMBL/GenBank/DDBJ databases">
        <title>Aeromicrobium sp. nov., isolated from a maize field.</title>
        <authorList>
            <person name="Lin S.-Y."/>
            <person name="Tsai C.-F."/>
            <person name="Young C.-C."/>
        </authorList>
    </citation>
    <scope>NUCLEOTIDE SEQUENCE [LARGE SCALE GENOMIC DNA]</scope>
    <source>
        <strain evidence="2 3">CC-CFT486</strain>
    </source>
</reference>
<name>A0A5C8NG13_9ACTN</name>
<comment type="caution">
    <text evidence="2">The sequence shown here is derived from an EMBL/GenBank/DDBJ whole genome shotgun (WGS) entry which is preliminary data.</text>
</comment>
<sequence length="129" mass="14062">MDRSVALVTVGVCLVVSAVAVFVAFVASDWLRVLAAVVAAVAVLVALRFALRPPVVLRLDADGYRSRSATGRWLDVEDVTFSDDVLRLRRTDGTEQRLPLGFAGASRLALLRDVHEHLNAANGYRRFEG</sequence>
<dbReference type="AlphaFoldDB" id="A0A5C8NG13"/>
<evidence type="ECO:0008006" key="4">
    <source>
        <dbReference type="Google" id="ProtNLM"/>
    </source>
</evidence>
<evidence type="ECO:0000256" key="1">
    <source>
        <dbReference type="SAM" id="Phobius"/>
    </source>
</evidence>
<keyword evidence="3" id="KW-1185">Reference proteome</keyword>
<evidence type="ECO:0000313" key="3">
    <source>
        <dbReference type="Proteomes" id="UP000321571"/>
    </source>
</evidence>
<keyword evidence="1" id="KW-0472">Membrane</keyword>
<feature type="transmembrane region" description="Helical" evidence="1">
    <location>
        <begin position="33"/>
        <end position="51"/>
    </location>
</feature>
<feature type="transmembrane region" description="Helical" evidence="1">
    <location>
        <begin position="7"/>
        <end position="27"/>
    </location>
</feature>
<dbReference type="EMBL" id="VDUX01000007">
    <property type="protein sequence ID" value="TXL57488.1"/>
    <property type="molecule type" value="Genomic_DNA"/>
</dbReference>